<dbReference type="EMBL" id="CP027806">
    <property type="protein sequence ID" value="AXJ02306.1"/>
    <property type="molecule type" value="Genomic_DNA"/>
</dbReference>
<dbReference type="Pfam" id="PF00750">
    <property type="entry name" value="tRNA-synt_1d"/>
    <property type="match status" value="1"/>
</dbReference>
<keyword evidence="4 11" id="KW-0963">Cytoplasm</keyword>
<dbReference type="InterPro" id="IPR008909">
    <property type="entry name" value="DALR_anticod-bd"/>
</dbReference>
<dbReference type="Gene3D" id="3.40.50.620">
    <property type="entry name" value="HUPs"/>
    <property type="match status" value="1"/>
</dbReference>
<dbReference type="NCBIfam" id="TIGR00456">
    <property type="entry name" value="argS"/>
    <property type="match status" value="1"/>
</dbReference>
<comment type="similarity">
    <text evidence="2 11 12">Belongs to the class-I aminoacyl-tRNA synthetase family.</text>
</comment>
<dbReference type="SUPFAM" id="SSF47323">
    <property type="entry name" value="Anticodon-binding domain of a subclass of class I aminoacyl-tRNA synthetases"/>
    <property type="match status" value="1"/>
</dbReference>
<dbReference type="CDD" id="cd00671">
    <property type="entry name" value="ArgRS_core"/>
    <property type="match status" value="1"/>
</dbReference>
<dbReference type="Gene3D" id="1.10.730.10">
    <property type="entry name" value="Isoleucyl-tRNA Synthetase, Domain 1"/>
    <property type="match status" value="1"/>
</dbReference>
<evidence type="ECO:0000256" key="10">
    <source>
        <dbReference type="ARBA" id="ARBA00049339"/>
    </source>
</evidence>
<comment type="catalytic activity">
    <reaction evidence="10 11">
        <text>tRNA(Arg) + L-arginine + ATP = L-arginyl-tRNA(Arg) + AMP + diphosphate</text>
        <dbReference type="Rhea" id="RHEA:20301"/>
        <dbReference type="Rhea" id="RHEA-COMP:9658"/>
        <dbReference type="Rhea" id="RHEA-COMP:9673"/>
        <dbReference type="ChEBI" id="CHEBI:30616"/>
        <dbReference type="ChEBI" id="CHEBI:32682"/>
        <dbReference type="ChEBI" id="CHEBI:33019"/>
        <dbReference type="ChEBI" id="CHEBI:78442"/>
        <dbReference type="ChEBI" id="CHEBI:78513"/>
        <dbReference type="ChEBI" id="CHEBI:456215"/>
        <dbReference type="EC" id="6.1.1.19"/>
    </reaction>
</comment>
<dbReference type="InterPro" id="IPR001278">
    <property type="entry name" value="Arg-tRNA-ligase"/>
</dbReference>
<evidence type="ECO:0000256" key="11">
    <source>
        <dbReference type="HAMAP-Rule" id="MF_00123"/>
    </source>
</evidence>
<organism evidence="15 16">
    <name type="scientific">Cyclonatronum proteinivorum</name>
    <dbReference type="NCBI Taxonomy" id="1457365"/>
    <lineage>
        <taxon>Bacteria</taxon>
        <taxon>Pseudomonadati</taxon>
        <taxon>Balneolota</taxon>
        <taxon>Balneolia</taxon>
        <taxon>Balneolales</taxon>
        <taxon>Cyclonatronaceae</taxon>
        <taxon>Cyclonatronum</taxon>
    </lineage>
</organism>
<evidence type="ECO:0000259" key="13">
    <source>
        <dbReference type="SMART" id="SM00836"/>
    </source>
</evidence>
<dbReference type="Pfam" id="PF05746">
    <property type="entry name" value="DALR_1"/>
    <property type="match status" value="1"/>
</dbReference>
<evidence type="ECO:0000256" key="6">
    <source>
        <dbReference type="ARBA" id="ARBA00022741"/>
    </source>
</evidence>
<comment type="subcellular location">
    <subcellularLocation>
        <location evidence="1 11">Cytoplasm</location>
    </subcellularLocation>
</comment>
<keyword evidence="9 11" id="KW-0030">Aminoacyl-tRNA synthetase</keyword>
<evidence type="ECO:0000313" key="16">
    <source>
        <dbReference type="Proteomes" id="UP000254808"/>
    </source>
</evidence>
<dbReference type="CDD" id="cd07956">
    <property type="entry name" value="Anticodon_Ia_Arg"/>
    <property type="match status" value="1"/>
</dbReference>
<protein>
    <recommendedName>
        <fullName evidence="11">Arginine--tRNA ligase</fullName>
        <ecNumber evidence="11">6.1.1.19</ecNumber>
    </recommendedName>
    <alternativeName>
        <fullName evidence="11">Arginyl-tRNA synthetase</fullName>
        <shortName evidence="11">ArgRS</shortName>
    </alternativeName>
</protein>
<sequence length="578" mass="64684">MATEPAQLPVPCSPFFILIPRGYRHKLPQNFDFRMKAYLVRILSEALATISDQPLEADIIIEKPRSPEHGDAATNLAMTLTKKLKMPPRKIAEAIKAALPMDDGYLSAVEIAGPGFINFRFSESWLYGQLAEILMRAEAYGKSSANAGKRMQIEFVSANPTGPLTVGHGRNAVLGDTIARLLEWTGAKVDREYYFNNAGRQMRVLGESVRARYLQKLGQDAELPEDGYQGGYIGDIAQTLIDEHDEALISCPATDPVFKNAAEQAIFADIRQTLERMNIIMDSFFNEHTLYEDGAIDRVVSRLRELDLAYDADGAVWFRTTTFGKEKDTVLVKSTGEPTYRLPDIAYHISKLDRGYDTCIDIFGADHIATYPDVVSAVKALGYDSDRIDVQVYQFVTIVKDGEPVKMSTRKANYVTLDELMDMVGSDVTRFFFLMRTPGTHLEFDLDQATEQGEKNPVFYLQYAHARIHSILAKAAEEYKLDSEAALGQLTHPTEITLIKELLQFPDMVAQGAQHREPHRLINYLNDVAASFHRFYHDCRIMGEAPELAIARVALLRATGTVLKNGLTILGITAPERM</sequence>
<keyword evidence="5 11" id="KW-0436">Ligase</keyword>
<evidence type="ECO:0000256" key="12">
    <source>
        <dbReference type="RuleBase" id="RU363038"/>
    </source>
</evidence>
<evidence type="ECO:0000259" key="14">
    <source>
        <dbReference type="SMART" id="SM01016"/>
    </source>
</evidence>
<dbReference type="FunFam" id="3.40.50.620:FF:000062">
    <property type="entry name" value="Arginine--tRNA ligase"/>
    <property type="match status" value="1"/>
</dbReference>
<dbReference type="PROSITE" id="PS00178">
    <property type="entry name" value="AA_TRNA_LIGASE_I"/>
    <property type="match status" value="1"/>
</dbReference>
<dbReference type="GO" id="GO:0005737">
    <property type="term" value="C:cytoplasm"/>
    <property type="evidence" value="ECO:0007669"/>
    <property type="project" value="UniProtKB-SubCell"/>
</dbReference>
<dbReference type="InterPro" id="IPR001412">
    <property type="entry name" value="aa-tRNA-synth_I_CS"/>
</dbReference>
<feature type="short sequence motif" description="'HIGH' region" evidence="11">
    <location>
        <begin position="158"/>
        <end position="168"/>
    </location>
</feature>
<feature type="domain" description="DALR anticodon binding" evidence="13">
    <location>
        <begin position="461"/>
        <end position="578"/>
    </location>
</feature>
<dbReference type="SMART" id="SM01016">
    <property type="entry name" value="Arg_tRNA_synt_N"/>
    <property type="match status" value="1"/>
</dbReference>
<feature type="domain" description="Arginyl tRNA synthetase N-terminal" evidence="14">
    <location>
        <begin position="37"/>
        <end position="121"/>
    </location>
</feature>
<evidence type="ECO:0000256" key="1">
    <source>
        <dbReference type="ARBA" id="ARBA00004496"/>
    </source>
</evidence>
<dbReference type="SMART" id="SM00836">
    <property type="entry name" value="DALR_1"/>
    <property type="match status" value="1"/>
</dbReference>
<proteinExistence type="inferred from homology"/>
<dbReference type="SUPFAM" id="SSF52374">
    <property type="entry name" value="Nucleotidylyl transferase"/>
    <property type="match status" value="1"/>
</dbReference>
<comment type="subunit">
    <text evidence="3 11">Monomer.</text>
</comment>
<evidence type="ECO:0000256" key="5">
    <source>
        <dbReference type="ARBA" id="ARBA00022598"/>
    </source>
</evidence>
<evidence type="ECO:0000256" key="3">
    <source>
        <dbReference type="ARBA" id="ARBA00011245"/>
    </source>
</evidence>
<dbReference type="FunFam" id="1.10.730.10:FF:000008">
    <property type="entry name" value="Arginine--tRNA ligase"/>
    <property type="match status" value="1"/>
</dbReference>
<dbReference type="HAMAP" id="MF_00123">
    <property type="entry name" value="Arg_tRNA_synth"/>
    <property type="match status" value="1"/>
</dbReference>
<name>A0A345UPA4_9BACT</name>
<dbReference type="Pfam" id="PF03485">
    <property type="entry name" value="Arg_tRNA_synt_N"/>
    <property type="match status" value="1"/>
</dbReference>
<evidence type="ECO:0000256" key="9">
    <source>
        <dbReference type="ARBA" id="ARBA00023146"/>
    </source>
</evidence>
<accession>A0A345UPA4</accession>
<dbReference type="InterPro" id="IPR009080">
    <property type="entry name" value="tRNAsynth_Ia_anticodon-bd"/>
</dbReference>
<dbReference type="InterPro" id="IPR005148">
    <property type="entry name" value="Arg-tRNA-synth_N"/>
</dbReference>
<dbReference type="SUPFAM" id="SSF55190">
    <property type="entry name" value="Arginyl-tRNA synthetase (ArgRS), N-terminal 'additional' domain"/>
    <property type="match status" value="1"/>
</dbReference>
<dbReference type="InterPro" id="IPR036695">
    <property type="entry name" value="Arg-tRNA-synth_N_sf"/>
</dbReference>
<dbReference type="PRINTS" id="PR01038">
    <property type="entry name" value="TRNASYNTHARG"/>
</dbReference>
<gene>
    <name evidence="11" type="primary">argS</name>
    <name evidence="15" type="ORF">CYPRO_3071</name>
</gene>
<dbReference type="InterPro" id="IPR014729">
    <property type="entry name" value="Rossmann-like_a/b/a_fold"/>
</dbReference>
<evidence type="ECO:0000256" key="4">
    <source>
        <dbReference type="ARBA" id="ARBA00022490"/>
    </source>
</evidence>
<dbReference type="InterPro" id="IPR035684">
    <property type="entry name" value="ArgRS_core"/>
</dbReference>
<dbReference type="Gene3D" id="3.30.1360.70">
    <property type="entry name" value="Arginyl tRNA synthetase N-terminal domain"/>
    <property type="match status" value="1"/>
</dbReference>
<evidence type="ECO:0000256" key="7">
    <source>
        <dbReference type="ARBA" id="ARBA00022840"/>
    </source>
</evidence>
<dbReference type="EC" id="6.1.1.19" evidence="11"/>
<dbReference type="AlphaFoldDB" id="A0A345UPA4"/>
<dbReference type="Proteomes" id="UP000254808">
    <property type="component" value="Chromosome"/>
</dbReference>
<dbReference type="GO" id="GO:0004814">
    <property type="term" value="F:arginine-tRNA ligase activity"/>
    <property type="evidence" value="ECO:0007669"/>
    <property type="project" value="UniProtKB-UniRule"/>
</dbReference>
<evidence type="ECO:0000256" key="8">
    <source>
        <dbReference type="ARBA" id="ARBA00022917"/>
    </source>
</evidence>
<dbReference type="KEGG" id="cprv:CYPRO_3071"/>
<reference evidence="15 16" key="1">
    <citation type="submission" date="2018-03" db="EMBL/GenBank/DDBJ databases">
        <title>Phenotypic and genomic properties of Cyclonatronum proteinivorum gen. nov., sp. nov., a haloalkaliphilic bacteroidete from soda lakes possessing Na+-translocating rhodopsin.</title>
        <authorList>
            <person name="Toshchakov S.V."/>
            <person name="Korzhenkov A."/>
            <person name="Samarov N.I."/>
            <person name="Kublanov I.V."/>
            <person name="Muntyan M.S."/>
            <person name="Sorokin D.Y."/>
        </authorList>
    </citation>
    <scope>NUCLEOTIDE SEQUENCE [LARGE SCALE GENOMIC DNA]</scope>
    <source>
        <strain evidence="15 16">Omega</strain>
    </source>
</reference>
<dbReference type="PANTHER" id="PTHR11956">
    <property type="entry name" value="ARGINYL-TRNA SYNTHETASE"/>
    <property type="match status" value="1"/>
</dbReference>
<dbReference type="PANTHER" id="PTHR11956:SF5">
    <property type="entry name" value="ARGININE--TRNA LIGASE, CYTOPLASMIC"/>
    <property type="match status" value="1"/>
</dbReference>
<dbReference type="GO" id="GO:0005524">
    <property type="term" value="F:ATP binding"/>
    <property type="evidence" value="ECO:0007669"/>
    <property type="project" value="UniProtKB-UniRule"/>
</dbReference>
<keyword evidence="16" id="KW-1185">Reference proteome</keyword>
<keyword evidence="6 11" id="KW-0547">Nucleotide-binding</keyword>
<evidence type="ECO:0000313" key="15">
    <source>
        <dbReference type="EMBL" id="AXJ02306.1"/>
    </source>
</evidence>
<keyword evidence="7 11" id="KW-0067">ATP-binding</keyword>
<dbReference type="GO" id="GO:0006420">
    <property type="term" value="P:arginyl-tRNA aminoacylation"/>
    <property type="evidence" value="ECO:0007669"/>
    <property type="project" value="UniProtKB-UniRule"/>
</dbReference>
<keyword evidence="8 11" id="KW-0648">Protein biosynthesis</keyword>
<evidence type="ECO:0000256" key="2">
    <source>
        <dbReference type="ARBA" id="ARBA00005594"/>
    </source>
</evidence>